<dbReference type="EMBL" id="BAABAH010000013">
    <property type="protein sequence ID" value="GAA3828037.1"/>
    <property type="molecule type" value="Genomic_DNA"/>
</dbReference>
<organism evidence="1 2">
    <name type="scientific">Nocardioides panacisoli</name>
    <dbReference type="NCBI Taxonomy" id="627624"/>
    <lineage>
        <taxon>Bacteria</taxon>
        <taxon>Bacillati</taxon>
        <taxon>Actinomycetota</taxon>
        <taxon>Actinomycetes</taxon>
        <taxon>Propionibacteriales</taxon>
        <taxon>Nocardioidaceae</taxon>
        <taxon>Nocardioides</taxon>
    </lineage>
</organism>
<accession>A0ABP7IW05</accession>
<reference evidence="2" key="1">
    <citation type="journal article" date="2019" name="Int. J. Syst. Evol. Microbiol.">
        <title>The Global Catalogue of Microorganisms (GCM) 10K type strain sequencing project: providing services to taxonomists for standard genome sequencing and annotation.</title>
        <authorList>
            <consortium name="The Broad Institute Genomics Platform"/>
            <consortium name="The Broad Institute Genome Sequencing Center for Infectious Disease"/>
            <person name="Wu L."/>
            <person name="Ma J."/>
        </authorList>
    </citation>
    <scope>NUCLEOTIDE SEQUENCE [LARGE SCALE GENOMIC DNA]</scope>
    <source>
        <strain evidence="2">JCM 16953</strain>
    </source>
</reference>
<dbReference type="InterPro" id="IPR036736">
    <property type="entry name" value="ACP-like_sf"/>
</dbReference>
<keyword evidence="2" id="KW-1185">Reference proteome</keyword>
<comment type="caution">
    <text evidence="1">The sequence shown here is derived from an EMBL/GenBank/DDBJ whole genome shotgun (WGS) entry which is preliminary data.</text>
</comment>
<proteinExistence type="predicted"/>
<evidence type="ECO:0000313" key="1">
    <source>
        <dbReference type="EMBL" id="GAA3828037.1"/>
    </source>
</evidence>
<evidence type="ECO:0008006" key="3">
    <source>
        <dbReference type="Google" id="ProtNLM"/>
    </source>
</evidence>
<sequence length="101" mass="10707">MRSDSVPEFATEAEEMTDKQDSILALIQSLLERSDKGDVVVTVDSPLHGDEGLALDSLETAELSALLEDEYGTDPFGAGLMPETVADIVAFYSGEGESVPA</sequence>
<dbReference type="Gene3D" id="1.10.1200.10">
    <property type="entry name" value="ACP-like"/>
    <property type="match status" value="1"/>
</dbReference>
<name>A0ABP7IW05_9ACTN</name>
<protein>
    <recommendedName>
        <fullName evidence="3">Acyl carrier protein</fullName>
    </recommendedName>
</protein>
<gene>
    <name evidence="1" type="ORF">GCM10022242_31790</name>
</gene>
<dbReference type="Proteomes" id="UP001501821">
    <property type="component" value="Unassembled WGS sequence"/>
</dbReference>
<evidence type="ECO:0000313" key="2">
    <source>
        <dbReference type="Proteomes" id="UP001501821"/>
    </source>
</evidence>